<feature type="region of interest" description="Disordered" evidence="1">
    <location>
        <begin position="1"/>
        <end position="67"/>
    </location>
</feature>
<proteinExistence type="predicted"/>
<feature type="compositionally biased region" description="Acidic residues" evidence="1">
    <location>
        <begin position="57"/>
        <end position="67"/>
    </location>
</feature>
<evidence type="ECO:0000313" key="2">
    <source>
        <dbReference type="EMBL" id="MBB4742641.1"/>
    </source>
</evidence>
<accession>A0A7W7H276</accession>
<sequence length="67" mass="6986">MTDSNDVAGASTDQHTSGHREQGTFQTDEPPTSATPADGSTNAGINQHHANRPASDTDPEAMPEIPD</sequence>
<protein>
    <submittedName>
        <fullName evidence="2">Uncharacterized protein</fullName>
    </submittedName>
</protein>
<organism evidence="2 3">
    <name type="scientific">Actinoplanes octamycinicus</name>
    <dbReference type="NCBI Taxonomy" id="135948"/>
    <lineage>
        <taxon>Bacteria</taxon>
        <taxon>Bacillati</taxon>
        <taxon>Actinomycetota</taxon>
        <taxon>Actinomycetes</taxon>
        <taxon>Micromonosporales</taxon>
        <taxon>Micromonosporaceae</taxon>
        <taxon>Actinoplanes</taxon>
    </lineage>
</organism>
<name>A0A7W7H276_9ACTN</name>
<evidence type="ECO:0000256" key="1">
    <source>
        <dbReference type="SAM" id="MobiDB-lite"/>
    </source>
</evidence>
<dbReference type="Proteomes" id="UP000546162">
    <property type="component" value="Unassembled WGS sequence"/>
</dbReference>
<comment type="caution">
    <text evidence="2">The sequence shown here is derived from an EMBL/GenBank/DDBJ whole genome shotgun (WGS) entry which is preliminary data.</text>
</comment>
<gene>
    <name evidence="2" type="ORF">BJY16_006100</name>
</gene>
<dbReference type="EMBL" id="JACHNB010000001">
    <property type="protein sequence ID" value="MBB4742641.1"/>
    <property type="molecule type" value="Genomic_DNA"/>
</dbReference>
<dbReference type="AlphaFoldDB" id="A0A7W7H276"/>
<feature type="compositionally biased region" description="Polar residues" evidence="1">
    <location>
        <begin position="23"/>
        <end position="45"/>
    </location>
</feature>
<keyword evidence="3" id="KW-1185">Reference proteome</keyword>
<dbReference type="RefSeq" id="WP_185042983.1">
    <property type="nucleotide sequence ID" value="NZ_BAABFG010000005.1"/>
</dbReference>
<evidence type="ECO:0000313" key="3">
    <source>
        <dbReference type="Proteomes" id="UP000546162"/>
    </source>
</evidence>
<reference evidence="2 3" key="1">
    <citation type="submission" date="2020-08" db="EMBL/GenBank/DDBJ databases">
        <title>Sequencing the genomes of 1000 actinobacteria strains.</title>
        <authorList>
            <person name="Klenk H.-P."/>
        </authorList>
    </citation>
    <scope>NUCLEOTIDE SEQUENCE [LARGE SCALE GENOMIC DNA]</scope>
    <source>
        <strain evidence="2 3">DSM 45809</strain>
    </source>
</reference>
<feature type="compositionally biased region" description="Polar residues" evidence="1">
    <location>
        <begin position="1"/>
        <end position="15"/>
    </location>
</feature>